<organism evidence="2 3">
    <name type="scientific">Streptomyces daliensis</name>
    <dbReference type="NCBI Taxonomy" id="299421"/>
    <lineage>
        <taxon>Bacteria</taxon>
        <taxon>Bacillati</taxon>
        <taxon>Actinomycetota</taxon>
        <taxon>Actinomycetes</taxon>
        <taxon>Kitasatosporales</taxon>
        <taxon>Streptomycetaceae</taxon>
        <taxon>Streptomyces</taxon>
    </lineage>
</organism>
<dbReference type="EMBL" id="JAGSMN010001488">
    <property type="protein sequence ID" value="MBR7678478.1"/>
    <property type="molecule type" value="Genomic_DNA"/>
</dbReference>
<evidence type="ECO:0000256" key="1">
    <source>
        <dbReference type="SAM" id="MobiDB-lite"/>
    </source>
</evidence>
<evidence type="ECO:0000313" key="3">
    <source>
        <dbReference type="Proteomes" id="UP000675554"/>
    </source>
</evidence>
<keyword evidence="3" id="KW-1185">Reference proteome</keyword>
<feature type="non-terminal residue" evidence="2">
    <location>
        <position position="1"/>
    </location>
</feature>
<proteinExistence type="predicted"/>
<dbReference type="AlphaFoldDB" id="A0A8T4J3Y3"/>
<dbReference type="Proteomes" id="UP000675554">
    <property type="component" value="Unassembled WGS sequence"/>
</dbReference>
<sequence>LRPVVESLMRQDPTERPDFEELRGWLRSLTRSAPEPDVGRRTLLGPPSLDSGASSDPRRLPIVRRRGW</sequence>
<accession>A0A8T4J3Y3</accession>
<feature type="non-terminal residue" evidence="2">
    <location>
        <position position="68"/>
    </location>
</feature>
<gene>
    <name evidence="2" type="ORF">KDA82_37030</name>
</gene>
<reference evidence="2" key="1">
    <citation type="submission" date="2021-04" db="EMBL/GenBank/DDBJ databases">
        <title>Sequencing of actinobacteria type strains.</title>
        <authorList>
            <person name="Nguyen G.-S."/>
            <person name="Wentzel A."/>
        </authorList>
    </citation>
    <scope>NUCLEOTIDE SEQUENCE</scope>
    <source>
        <strain evidence="2">DSM 42095</strain>
    </source>
</reference>
<evidence type="ECO:0008006" key="4">
    <source>
        <dbReference type="Google" id="ProtNLM"/>
    </source>
</evidence>
<comment type="caution">
    <text evidence="2">The sequence shown here is derived from an EMBL/GenBank/DDBJ whole genome shotgun (WGS) entry which is preliminary data.</text>
</comment>
<evidence type="ECO:0000313" key="2">
    <source>
        <dbReference type="EMBL" id="MBR7678478.1"/>
    </source>
</evidence>
<name>A0A8T4J3Y3_9ACTN</name>
<feature type="region of interest" description="Disordered" evidence="1">
    <location>
        <begin position="33"/>
        <end position="68"/>
    </location>
</feature>
<protein>
    <recommendedName>
        <fullName evidence="4">Serine/threonine protein kinase</fullName>
    </recommendedName>
</protein>